<dbReference type="GO" id="GO:0140326">
    <property type="term" value="F:ATPase-coupled intramembrane lipid transporter activity"/>
    <property type="evidence" value="ECO:0007669"/>
    <property type="project" value="TreeGrafter"/>
</dbReference>
<dbReference type="GO" id="GO:0007030">
    <property type="term" value="P:Golgi organization"/>
    <property type="evidence" value="ECO:0007669"/>
    <property type="project" value="TreeGrafter"/>
</dbReference>
<dbReference type="PANTHER" id="PTHR24092">
    <property type="entry name" value="PROBABLE PHOSPHOLIPID-TRANSPORTING ATPASE"/>
    <property type="match status" value="1"/>
</dbReference>
<keyword evidence="1" id="KW-1133">Transmembrane helix</keyword>
<keyword evidence="1" id="KW-0812">Transmembrane</keyword>
<dbReference type="STRING" id="62062.ENSHHUP00000085389"/>
<keyword evidence="3" id="KW-1185">Reference proteome</keyword>
<dbReference type="GeneTree" id="ENSGT00940000161917"/>
<dbReference type="Proteomes" id="UP000314982">
    <property type="component" value="Unassembled WGS sequence"/>
</dbReference>
<reference evidence="3" key="1">
    <citation type="submission" date="2018-06" db="EMBL/GenBank/DDBJ databases">
        <title>Genome assembly of Danube salmon.</title>
        <authorList>
            <person name="Macqueen D.J."/>
            <person name="Gundappa M.K."/>
        </authorList>
    </citation>
    <scope>NUCLEOTIDE SEQUENCE [LARGE SCALE GENOMIC DNA]</scope>
</reference>
<dbReference type="AlphaFoldDB" id="A0A4W5RLV6"/>
<protein>
    <submittedName>
        <fullName evidence="2">Uncharacterized protein</fullName>
    </submittedName>
</protein>
<proteinExistence type="predicted"/>
<reference evidence="2" key="3">
    <citation type="submission" date="2025-09" db="UniProtKB">
        <authorList>
            <consortium name="Ensembl"/>
        </authorList>
    </citation>
    <scope>IDENTIFICATION</scope>
</reference>
<name>A0A4W5RLV6_9TELE</name>
<evidence type="ECO:0000313" key="3">
    <source>
        <dbReference type="Proteomes" id="UP000314982"/>
    </source>
</evidence>
<organism evidence="2 3">
    <name type="scientific">Hucho hucho</name>
    <name type="common">huchen</name>
    <dbReference type="NCBI Taxonomy" id="62062"/>
    <lineage>
        <taxon>Eukaryota</taxon>
        <taxon>Metazoa</taxon>
        <taxon>Chordata</taxon>
        <taxon>Craniata</taxon>
        <taxon>Vertebrata</taxon>
        <taxon>Euteleostomi</taxon>
        <taxon>Actinopterygii</taxon>
        <taxon>Neopterygii</taxon>
        <taxon>Teleostei</taxon>
        <taxon>Protacanthopterygii</taxon>
        <taxon>Salmoniformes</taxon>
        <taxon>Salmonidae</taxon>
        <taxon>Salmoninae</taxon>
        <taxon>Hucho</taxon>
    </lineage>
</organism>
<dbReference type="GO" id="GO:0005802">
    <property type="term" value="C:trans-Golgi network"/>
    <property type="evidence" value="ECO:0007669"/>
    <property type="project" value="TreeGrafter"/>
</dbReference>
<dbReference type="PANTHER" id="PTHR24092:SF52">
    <property type="entry name" value="PHOSPHOLIPID-TRANSPORTING ATPASE FETA"/>
    <property type="match status" value="1"/>
</dbReference>
<reference evidence="2" key="2">
    <citation type="submission" date="2025-08" db="UniProtKB">
        <authorList>
            <consortium name="Ensembl"/>
        </authorList>
    </citation>
    <scope>IDENTIFICATION</scope>
</reference>
<feature type="transmembrane region" description="Helical" evidence="1">
    <location>
        <begin position="18"/>
        <end position="39"/>
    </location>
</feature>
<feature type="transmembrane region" description="Helical" evidence="1">
    <location>
        <begin position="59"/>
        <end position="83"/>
    </location>
</feature>
<dbReference type="GO" id="GO:0005886">
    <property type="term" value="C:plasma membrane"/>
    <property type="evidence" value="ECO:0007669"/>
    <property type="project" value="TreeGrafter"/>
</dbReference>
<evidence type="ECO:0000256" key="1">
    <source>
        <dbReference type="SAM" id="Phobius"/>
    </source>
</evidence>
<evidence type="ECO:0000313" key="2">
    <source>
        <dbReference type="Ensembl" id="ENSHHUP00000085389.1"/>
    </source>
</evidence>
<dbReference type="GO" id="GO:0045332">
    <property type="term" value="P:phospholipid translocation"/>
    <property type="evidence" value="ECO:0007669"/>
    <property type="project" value="TreeGrafter"/>
</dbReference>
<keyword evidence="1" id="KW-0472">Membrane</keyword>
<accession>A0A4W5RLV6</accession>
<dbReference type="Ensembl" id="ENSHHUT00000088060.1">
    <property type="protein sequence ID" value="ENSHHUP00000085389.1"/>
    <property type="gene ID" value="ENSHHUG00000049474.1"/>
</dbReference>
<sequence length="111" mass="12164">VCFVSRDCSLQCLLKHSIFFLFSSAFSNPSLFSLLPLSLCPGGEGHYCSSGSRDDWKVIPAISSLSWFTTVVPLVLVLSVTAAKDATDDINRHRSDKEVNNRKVTVLVDGE</sequence>